<evidence type="ECO:0000313" key="1">
    <source>
        <dbReference type="EMBL" id="CAB4124254.1"/>
    </source>
</evidence>
<reference evidence="1" key="1">
    <citation type="submission" date="2020-04" db="EMBL/GenBank/DDBJ databases">
        <authorList>
            <person name="Chiriac C."/>
            <person name="Salcher M."/>
            <person name="Ghai R."/>
            <person name="Kavagutti S V."/>
        </authorList>
    </citation>
    <scope>NUCLEOTIDE SEQUENCE</scope>
</reference>
<protein>
    <submittedName>
        <fullName evidence="1">COG4104 Uncharacterized conserved protein</fullName>
    </submittedName>
</protein>
<accession>A0A6J5KPG8</accession>
<dbReference type="Pfam" id="PF05488">
    <property type="entry name" value="PAAR_motif"/>
    <property type="match status" value="1"/>
</dbReference>
<gene>
    <name evidence="1" type="ORF">UFOVP49_92</name>
</gene>
<dbReference type="InterPro" id="IPR008727">
    <property type="entry name" value="PAAR_motif"/>
</dbReference>
<organism evidence="1">
    <name type="scientific">uncultured Caudovirales phage</name>
    <dbReference type="NCBI Taxonomy" id="2100421"/>
    <lineage>
        <taxon>Viruses</taxon>
        <taxon>Duplodnaviria</taxon>
        <taxon>Heunggongvirae</taxon>
        <taxon>Uroviricota</taxon>
        <taxon>Caudoviricetes</taxon>
        <taxon>Peduoviridae</taxon>
        <taxon>Maltschvirus</taxon>
        <taxon>Maltschvirus maltsch</taxon>
    </lineage>
</organism>
<name>A0A6J5KPG8_9CAUD</name>
<proteinExistence type="predicted"/>
<dbReference type="Gene3D" id="2.60.200.60">
    <property type="match status" value="1"/>
</dbReference>
<dbReference type="EMBL" id="LR796178">
    <property type="protein sequence ID" value="CAB4124254.1"/>
    <property type="molecule type" value="Genomic_DNA"/>
</dbReference>
<sequence>MAAAARATVDIAGGIILPGSPNVFVNGFPAVRAGDHVQNHGGGNHAAATVVGGSRTVRVNGRPMIKLGDFATCGHPVTGGSPNVFVDDAQVYMIFLNNYGTVVAFLDKNGKIINFNIGS</sequence>